<proteinExistence type="predicted"/>
<gene>
    <name evidence="1" type="ORF">GGQ67_002295</name>
</gene>
<dbReference type="RefSeq" id="WP_183900263.1">
    <property type="nucleotide sequence ID" value="NZ_JACIDW010000005.1"/>
</dbReference>
<name>A0A7W6CR24_9HYPH</name>
<evidence type="ECO:0000313" key="2">
    <source>
        <dbReference type="Proteomes" id="UP000582090"/>
    </source>
</evidence>
<comment type="caution">
    <text evidence="1">The sequence shown here is derived from an EMBL/GenBank/DDBJ whole genome shotgun (WGS) entry which is preliminary data.</text>
</comment>
<sequence>MSALLSRLKDFGEPAVIAPAVAETSFSDDFGGFDDIVSEPVVDIEAERRDANAIGEAKATAELTEKFEAEAQTVALVHQREIEELRNRYETEIAELVASRIDVISRTVADLVSATVARTLAPVLTEALAEKAAVELAAQLRDAVLEGETGTITVKGPETLFNILKNELGEKAAVLRHHESDDIDLIAEFDDSVLVTRMSAWAASVKKVLE</sequence>
<dbReference type="AlphaFoldDB" id="A0A7W6CR24"/>
<evidence type="ECO:0000313" key="1">
    <source>
        <dbReference type="EMBL" id="MBB3964634.1"/>
    </source>
</evidence>
<organism evidence="1 2">
    <name type="scientific">Rhizobium metallidurans</name>
    <dbReference type="NCBI Taxonomy" id="1265931"/>
    <lineage>
        <taxon>Bacteria</taxon>
        <taxon>Pseudomonadati</taxon>
        <taxon>Pseudomonadota</taxon>
        <taxon>Alphaproteobacteria</taxon>
        <taxon>Hyphomicrobiales</taxon>
        <taxon>Rhizobiaceae</taxon>
        <taxon>Rhizobium/Agrobacterium group</taxon>
        <taxon>Rhizobium</taxon>
    </lineage>
</organism>
<accession>A0A7W6CR24</accession>
<reference evidence="1 2" key="1">
    <citation type="submission" date="2020-08" db="EMBL/GenBank/DDBJ databases">
        <title>Genomic Encyclopedia of Type Strains, Phase IV (KMG-IV): sequencing the most valuable type-strain genomes for metagenomic binning, comparative biology and taxonomic classification.</title>
        <authorList>
            <person name="Goeker M."/>
        </authorList>
    </citation>
    <scope>NUCLEOTIDE SEQUENCE [LARGE SCALE GENOMIC DNA]</scope>
    <source>
        <strain evidence="1 2">DSM 26575</strain>
    </source>
</reference>
<dbReference type="EMBL" id="JACIDW010000005">
    <property type="protein sequence ID" value="MBB3964634.1"/>
    <property type="molecule type" value="Genomic_DNA"/>
</dbReference>
<protein>
    <submittedName>
        <fullName evidence="1">Uncharacterized protein</fullName>
    </submittedName>
</protein>
<dbReference type="Proteomes" id="UP000582090">
    <property type="component" value="Unassembled WGS sequence"/>
</dbReference>
<keyword evidence="2" id="KW-1185">Reference proteome</keyword>